<feature type="transmembrane region" description="Helical" evidence="10">
    <location>
        <begin position="117"/>
        <end position="139"/>
    </location>
</feature>
<evidence type="ECO:0000256" key="10">
    <source>
        <dbReference type="RuleBase" id="RU079119"/>
    </source>
</evidence>
<evidence type="ECO:0000256" key="8">
    <source>
        <dbReference type="ARBA" id="ARBA00023136"/>
    </source>
</evidence>
<organism evidence="12 13">
    <name type="scientific">Symbiodinium natans</name>
    <dbReference type="NCBI Taxonomy" id="878477"/>
    <lineage>
        <taxon>Eukaryota</taxon>
        <taxon>Sar</taxon>
        <taxon>Alveolata</taxon>
        <taxon>Dinophyceae</taxon>
        <taxon>Suessiales</taxon>
        <taxon>Symbiodiniaceae</taxon>
        <taxon>Symbiodinium</taxon>
    </lineage>
</organism>
<evidence type="ECO:0000256" key="9">
    <source>
        <dbReference type="ARBA" id="ARBA00023315"/>
    </source>
</evidence>
<dbReference type="PANTHER" id="PTHR12246">
    <property type="entry name" value="PALMITOYLTRANSFERASE ZDHHC16"/>
    <property type="match status" value="1"/>
</dbReference>
<evidence type="ECO:0000256" key="6">
    <source>
        <dbReference type="ARBA" id="ARBA00022927"/>
    </source>
</evidence>
<dbReference type="Proteomes" id="UP000604046">
    <property type="component" value="Unassembled WGS sequence"/>
</dbReference>
<dbReference type="PROSITE" id="PS51072">
    <property type="entry name" value="MHD"/>
    <property type="match status" value="1"/>
</dbReference>
<comment type="catalytic activity">
    <reaction evidence="10">
        <text>L-cysteinyl-[protein] + hexadecanoyl-CoA = S-hexadecanoyl-L-cysteinyl-[protein] + CoA</text>
        <dbReference type="Rhea" id="RHEA:36683"/>
        <dbReference type="Rhea" id="RHEA-COMP:10131"/>
        <dbReference type="Rhea" id="RHEA-COMP:11032"/>
        <dbReference type="ChEBI" id="CHEBI:29950"/>
        <dbReference type="ChEBI" id="CHEBI:57287"/>
        <dbReference type="ChEBI" id="CHEBI:57379"/>
        <dbReference type="ChEBI" id="CHEBI:74151"/>
        <dbReference type="EC" id="2.3.1.225"/>
    </reaction>
</comment>
<dbReference type="EMBL" id="CAJNDS010002199">
    <property type="protein sequence ID" value="CAE7368783.1"/>
    <property type="molecule type" value="Genomic_DNA"/>
</dbReference>
<accession>A0A812Q325</accession>
<reference evidence="12" key="1">
    <citation type="submission" date="2021-02" db="EMBL/GenBank/DDBJ databases">
        <authorList>
            <person name="Dougan E. K."/>
            <person name="Rhodes N."/>
            <person name="Thang M."/>
            <person name="Chan C."/>
        </authorList>
    </citation>
    <scope>NUCLEOTIDE SEQUENCE</scope>
</reference>
<comment type="caution">
    <text evidence="12">The sequence shown here is derived from an EMBL/GenBank/DDBJ whole genome shotgun (WGS) entry which is preliminary data.</text>
</comment>
<evidence type="ECO:0000259" key="11">
    <source>
        <dbReference type="PROSITE" id="PS51072"/>
    </source>
</evidence>
<dbReference type="InterPro" id="IPR011012">
    <property type="entry name" value="Longin-like_dom_sf"/>
</dbReference>
<keyword evidence="13" id="KW-1185">Reference proteome</keyword>
<feature type="transmembrane region" description="Helical" evidence="10">
    <location>
        <begin position="258"/>
        <end position="281"/>
    </location>
</feature>
<evidence type="ECO:0000313" key="12">
    <source>
        <dbReference type="EMBL" id="CAE7368783.1"/>
    </source>
</evidence>
<gene>
    <name evidence="12" type="primary">AP3M1</name>
    <name evidence="12" type="ORF">SNAT2548_LOCUS20080</name>
</gene>
<comment type="domain">
    <text evidence="10">The DHHC domain is required for palmitoyltransferase activity.</text>
</comment>
<feature type="transmembrane region" description="Helical" evidence="10">
    <location>
        <begin position="213"/>
        <end position="238"/>
    </location>
</feature>
<evidence type="ECO:0000256" key="3">
    <source>
        <dbReference type="ARBA" id="ARBA00022448"/>
    </source>
</evidence>
<dbReference type="OrthoDB" id="433318at2759"/>
<dbReference type="GO" id="GO:0016192">
    <property type="term" value="P:vesicle-mediated transport"/>
    <property type="evidence" value="ECO:0007669"/>
    <property type="project" value="InterPro"/>
</dbReference>
<evidence type="ECO:0000256" key="2">
    <source>
        <dbReference type="ARBA" id="ARBA00004308"/>
    </source>
</evidence>
<dbReference type="GO" id="GO:0006886">
    <property type="term" value="P:intracellular protein transport"/>
    <property type="evidence" value="ECO:0007669"/>
    <property type="project" value="InterPro"/>
</dbReference>
<keyword evidence="7 10" id="KW-1133">Transmembrane helix</keyword>
<keyword evidence="5 10" id="KW-0812">Transmembrane</keyword>
<comment type="similarity">
    <text evidence="10">Belongs to the DHHC palmitoyltransferase family.</text>
</comment>
<dbReference type="AlphaFoldDB" id="A0A812Q325"/>
<dbReference type="SUPFAM" id="SSF49447">
    <property type="entry name" value="Second domain of Mu2 adaptin subunit (ap50) of ap2 adaptor"/>
    <property type="match status" value="1"/>
</dbReference>
<dbReference type="GO" id="GO:0030131">
    <property type="term" value="C:clathrin adaptor complex"/>
    <property type="evidence" value="ECO:0007669"/>
    <property type="project" value="InterPro"/>
</dbReference>
<sequence>MIDSLFVISSSGNYLVERKNVLIHVVRVRGHESSDRLAKNRALMIAAVIEIIREVLQAWRDMARTVDSVARAGQSLFHIGMRLLGPCLVIMALVLKGFVTCTFFWHALPIMQDRAGLIGSSLLSFVGVFLLLNALYNYYKAVFTSAGLPPEFEKAKVSLVESSENPEVVPRKCPKCALLKPPRAHHCSVCGVCVMKMDHHCPWINNCVGFGNYRYFCLFLLFLGMACFFVVCVFGVFFHDVIFSWSRQGTRAFRQCILTSFMICASILAAVCFLGGFHTFLVMTNQTTIEFQINMMKRRESRYNGEFFRNPYDMGRSRNCQEVFGASALFVLEEMLLLFSFIAMSVAHMRRFAFAKNCKLDLHCFTLDRMLFLAVVSHEAAGAAVPQRWLPRLFLSHYSLGRNHRLPCSSCWIESTRLFIAIRPQALSHAKDSNIRSTCSFNSGYAYAVKVLFRYLGEVSEDALYLLLDEMIDSGLPFTTELNSLESIIAPPSAIGKVVQAVSGSSTQVLSDVPLESAGQAGPLGALSSALGALSHSQIGGASAEVWWRKQNVAYGSNEVYVDIVETISCTCNGSGNIVSGGISGEILMTSKLSGIPEVLLSLRNPSILQNVSFHPCVKLPRYQRDKVLSFIPPDGEFSLANYWIPDITMNLPFHFSVSVNYHSDHGKVQIAASPKLAVTMQHKQMLIDKFVVNVRLPASIASANLACQGGSVRFDEESKVIVWNLGKLASQESKAEGTLTYATNPKDGSVQIPNEEKSTAQLAFQIKGWAISGIRLDACDVTSINYTPYKASRHEVQQHPITCWTTAQFSLPPKQVVLRQSCTGLLKPGWRYVTHLCLPLSSIFFVRRLSVRRCS</sequence>
<dbReference type="GO" id="GO:0012505">
    <property type="term" value="C:endomembrane system"/>
    <property type="evidence" value="ECO:0007669"/>
    <property type="project" value="UniProtKB-SubCell"/>
</dbReference>
<dbReference type="Pfam" id="PF01529">
    <property type="entry name" value="DHHC"/>
    <property type="match status" value="1"/>
</dbReference>
<dbReference type="InterPro" id="IPR036168">
    <property type="entry name" value="AP2_Mu_C_sf"/>
</dbReference>
<protein>
    <recommendedName>
        <fullName evidence="10">Palmitoyltransferase</fullName>
        <ecNumber evidence="10">2.3.1.225</ecNumber>
    </recommendedName>
</protein>
<keyword evidence="4 10" id="KW-0808">Transferase</keyword>
<dbReference type="Pfam" id="PF00928">
    <property type="entry name" value="Adap_comp_sub"/>
    <property type="match status" value="1"/>
</dbReference>
<dbReference type="InterPro" id="IPR001594">
    <property type="entry name" value="Palmitoyltrfase_DHHC"/>
</dbReference>
<dbReference type="GO" id="GO:0019706">
    <property type="term" value="F:protein-cysteine S-palmitoyltransferase activity"/>
    <property type="evidence" value="ECO:0007669"/>
    <property type="project" value="UniProtKB-EC"/>
</dbReference>
<dbReference type="InterPro" id="IPR018240">
    <property type="entry name" value="Clathrin_mu_CS"/>
</dbReference>
<dbReference type="InterPro" id="IPR028565">
    <property type="entry name" value="MHD"/>
</dbReference>
<evidence type="ECO:0000256" key="1">
    <source>
        <dbReference type="ARBA" id="ARBA00004141"/>
    </source>
</evidence>
<dbReference type="PROSITE" id="PS50216">
    <property type="entry name" value="DHHC"/>
    <property type="match status" value="1"/>
</dbReference>
<evidence type="ECO:0000256" key="4">
    <source>
        <dbReference type="ARBA" id="ARBA00022679"/>
    </source>
</evidence>
<name>A0A812Q325_9DINO</name>
<feature type="transmembrane region" description="Helical" evidence="10">
    <location>
        <begin position="83"/>
        <end position="105"/>
    </location>
</feature>
<dbReference type="PRINTS" id="PR00314">
    <property type="entry name" value="CLATHRINADPT"/>
</dbReference>
<dbReference type="InterPro" id="IPR039859">
    <property type="entry name" value="PFA4/ZDH16/20/ERF2-like"/>
</dbReference>
<proteinExistence type="inferred from homology"/>
<keyword evidence="3" id="KW-0813">Transport</keyword>
<dbReference type="SUPFAM" id="SSF64356">
    <property type="entry name" value="SNARE-like"/>
    <property type="match status" value="1"/>
</dbReference>
<keyword evidence="9 10" id="KW-0012">Acyltransferase</keyword>
<keyword evidence="6" id="KW-0653">Protein transport</keyword>
<dbReference type="EC" id="2.3.1.225" evidence="10"/>
<evidence type="ECO:0000313" key="13">
    <source>
        <dbReference type="Proteomes" id="UP000604046"/>
    </source>
</evidence>
<comment type="subcellular location">
    <subcellularLocation>
        <location evidence="2">Endomembrane system</location>
    </subcellularLocation>
    <subcellularLocation>
        <location evidence="1">Membrane</location>
        <topology evidence="1">Multi-pass membrane protein</topology>
    </subcellularLocation>
</comment>
<feature type="domain" description="MHD" evidence="11">
    <location>
        <begin position="557"/>
        <end position="805"/>
    </location>
</feature>
<dbReference type="PROSITE" id="PS00991">
    <property type="entry name" value="CLAT_ADAPTOR_M_2"/>
    <property type="match status" value="1"/>
</dbReference>
<dbReference type="Gene3D" id="2.60.40.1170">
    <property type="entry name" value="Mu homology domain, subdomain B"/>
    <property type="match status" value="2"/>
</dbReference>
<evidence type="ECO:0000256" key="5">
    <source>
        <dbReference type="ARBA" id="ARBA00022692"/>
    </source>
</evidence>
<feature type="transmembrane region" description="Helical" evidence="10">
    <location>
        <begin position="323"/>
        <end position="347"/>
    </location>
</feature>
<dbReference type="InterPro" id="IPR001392">
    <property type="entry name" value="Clathrin_mu"/>
</dbReference>
<keyword evidence="8 10" id="KW-0472">Membrane</keyword>
<evidence type="ECO:0000256" key="7">
    <source>
        <dbReference type="ARBA" id="ARBA00022989"/>
    </source>
</evidence>